<protein>
    <submittedName>
        <fullName evidence="1">Uncharacterized protein</fullName>
    </submittedName>
</protein>
<sequence>MKYIGPFFRMNSLSQEEICGQLFHFSKESIKSLVLNSRCGCISPLRNSKKDSSLEKLGIQKYSPLLCIYKKASPVFIHNKASQGFDSSSFKREINPSTNALMTMSLLELSDYYSRFSDDSNEKALDKFFKNISKEQLEFYYNNLRNNEGIFVTKKNIFSTSNKDANLIDKDRKFVFSDQAFMMTAYYMHSLVTSDDETKKDYENFSNQILQMFIDYKDALYDLSFDEGCKTLIAFNIFFSYSNNQTIIPLITDLCEFLTNKFNEKDYYVNSFDSCCIFAINLMYSYEHTGLFMFKEKCDEIMEKLISLYNEEENIIQKLTDKKEIKYSSFDITFYFLAIVLYSTKTDKSKEYKNMISNIYKKYILNSGIITSWPKAPTLDDKERYKKFTTLSKDMLDETFFSMPNLTSPEENGIASIILKGITYSPKKDKFEIPKKTFDSSKNMFILFLFLFMLKDNFYDCLSLNEEESQVSSEPVTDEDETEYVNAEIVTETIPN</sequence>
<dbReference type="EMBL" id="LTAY01000010">
    <property type="protein sequence ID" value="OPX50891.1"/>
    <property type="molecule type" value="Genomic_DNA"/>
</dbReference>
<reference evidence="1 2" key="1">
    <citation type="submission" date="2016-02" db="EMBL/GenBank/DDBJ databases">
        <title>Genome sequence of Clostridium thermobutyricum DSM 4928.</title>
        <authorList>
            <person name="Poehlein A."/>
            <person name="Daniel R."/>
        </authorList>
    </citation>
    <scope>NUCLEOTIDE SEQUENCE [LARGE SCALE GENOMIC DNA]</scope>
    <source>
        <strain evidence="1 2">DSM 4928</strain>
    </source>
</reference>
<proteinExistence type="predicted"/>
<evidence type="ECO:0000313" key="2">
    <source>
        <dbReference type="Proteomes" id="UP000191448"/>
    </source>
</evidence>
<dbReference type="OrthoDB" id="1949729at2"/>
<evidence type="ECO:0000313" key="1">
    <source>
        <dbReference type="EMBL" id="OPX50891.1"/>
    </source>
</evidence>
<comment type="caution">
    <text evidence="1">The sequence shown here is derived from an EMBL/GenBank/DDBJ whole genome shotgun (WGS) entry which is preliminary data.</text>
</comment>
<dbReference type="Proteomes" id="UP000191448">
    <property type="component" value="Unassembled WGS sequence"/>
</dbReference>
<name>A0A1V4T0V4_9CLOT</name>
<accession>A0A1V4T0V4</accession>
<dbReference type="AlphaFoldDB" id="A0A1V4T0V4"/>
<dbReference type="RefSeq" id="WP_080021589.1">
    <property type="nucleotide sequence ID" value="NZ_LTAY01000010.1"/>
</dbReference>
<gene>
    <name evidence="1" type="ORF">CLTHE_01710</name>
</gene>
<organism evidence="1 2">
    <name type="scientific">Clostridium thermobutyricum DSM 4928</name>
    <dbReference type="NCBI Taxonomy" id="1121339"/>
    <lineage>
        <taxon>Bacteria</taxon>
        <taxon>Bacillati</taxon>
        <taxon>Bacillota</taxon>
        <taxon>Clostridia</taxon>
        <taxon>Eubacteriales</taxon>
        <taxon>Clostridiaceae</taxon>
        <taxon>Clostridium</taxon>
    </lineage>
</organism>